<organism evidence="2 3">
    <name type="scientific">Prorocentrum cordatum</name>
    <dbReference type="NCBI Taxonomy" id="2364126"/>
    <lineage>
        <taxon>Eukaryota</taxon>
        <taxon>Sar</taxon>
        <taxon>Alveolata</taxon>
        <taxon>Dinophyceae</taxon>
        <taxon>Prorocentrales</taxon>
        <taxon>Prorocentraceae</taxon>
        <taxon>Prorocentrum</taxon>
    </lineage>
</organism>
<feature type="transmembrane region" description="Helical" evidence="1">
    <location>
        <begin position="81"/>
        <end position="107"/>
    </location>
</feature>
<feature type="transmembrane region" description="Helical" evidence="1">
    <location>
        <begin position="175"/>
        <end position="196"/>
    </location>
</feature>
<dbReference type="InterPro" id="IPR041113">
    <property type="entry name" value="Heliorhodopsin"/>
</dbReference>
<keyword evidence="1" id="KW-0472">Membrane</keyword>
<proteinExistence type="predicted"/>
<sequence>MDCRAPLASLSTSPITDASLKKWNVGAGCLHFVQGFLMLVASQSVAQIKDFKKDITTSFLVFNEVTKSLEPRTRSVGSFEIGLASAIFLLLSAAAHLCIVWKFSWYIENINRGVNLARWYEYALSSSVMICAIATLFGCYDLSSLICIFLVNASMNFFGLHMETLNPPERTKTDWSPFVHGCVAGLAPWIVVAQYFLGGGNFSQIPGFVYGILFGYFFFFNTFPVNMALQYARIGAWRDYRHGEKVYILLSLLSKSLLAWLVFGGCFQPNGDS</sequence>
<evidence type="ECO:0000256" key="1">
    <source>
        <dbReference type="SAM" id="Phobius"/>
    </source>
</evidence>
<keyword evidence="1" id="KW-1133">Transmembrane helix</keyword>
<feature type="transmembrane region" description="Helical" evidence="1">
    <location>
        <begin position="208"/>
        <end position="225"/>
    </location>
</feature>
<reference evidence="2" key="1">
    <citation type="submission" date="2023-10" db="EMBL/GenBank/DDBJ databases">
        <authorList>
            <person name="Chen Y."/>
            <person name="Shah S."/>
            <person name="Dougan E. K."/>
            <person name="Thang M."/>
            <person name="Chan C."/>
        </authorList>
    </citation>
    <scope>NUCLEOTIDE SEQUENCE [LARGE SCALE GENOMIC DNA]</scope>
</reference>
<evidence type="ECO:0008006" key="4">
    <source>
        <dbReference type="Google" id="ProtNLM"/>
    </source>
</evidence>
<dbReference type="EMBL" id="CAUYUJ010014843">
    <property type="protein sequence ID" value="CAK0846746.1"/>
    <property type="molecule type" value="Genomic_DNA"/>
</dbReference>
<keyword evidence="1" id="KW-0812">Transmembrane</keyword>
<dbReference type="Proteomes" id="UP001189429">
    <property type="component" value="Unassembled WGS sequence"/>
</dbReference>
<dbReference type="NCBIfam" id="NF038020">
    <property type="entry name" value="HeR"/>
    <property type="match status" value="1"/>
</dbReference>
<feature type="transmembrane region" description="Helical" evidence="1">
    <location>
        <begin position="246"/>
        <end position="263"/>
    </location>
</feature>
<feature type="transmembrane region" description="Helical" evidence="1">
    <location>
        <begin position="127"/>
        <end position="154"/>
    </location>
</feature>
<comment type="caution">
    <text evidence="2">The sequence shown here is derived from an EMBL/GenBank/DDBJ whole genome shotgun (WGS) entry which is preliminary data.</text>
</comment>
<name>A0ABN9TL81_9DINO</name>
<protein>
    <recommendedName>
        <fullName evidence="4">Glycerophosphocholine acyltransferase 1</fullName>
    </recommendedName>
</protein>
<keyword evidence="3" id="KW-1185">Reference proteome</keyword>
<dbReference type="Pfam" id="PF18761">
    <property type="entry name" value="Heliorhodopsin"/>
    <property type="match status" value="1"/>
</dbReference>
<evidence type="ECO:0000313" key="3">
    <source>
        <dbReference type="Proteomes" id="UP001189429"/>
    </source>
</evidence>
<gene>
    <name evidence="2" type="ORF">PCOR1329_LOCUS40160</name>
</gene>
<accession>A0ABN9TL81</accession>
<evidence type="ECO:0000313" key="2">
    <source>
        <dbReference type="EMBL" id="CAK0846746.1"/>
    </source>
</evidence>